<dbReference type="GO" id="GO:0003700">
    <property type="term" value="F:DNA-binding transcription factor activity"/>
    <property type="evidence" value="ECO:0007669"/>
    <property type="project" value="InterPro"/>
</dbReference>
<dbReference type="InterPro" id="IPR036388">
    <property type="entry name" value="WH-like_DNA-bd_sf"/>
</dbReference>
<evidence type="ECO:0000313" key="2">
    <source>
        <dbReference type="EMBL" id="VWB24713.1"/>
    </source>
</evidence>
<dbReference type="AlphaFoldDB" id="A0A9Q9UP55"/>
<dbReference type="Proteomes" id="UP000494172">
    <property type="component" value="Unassembled WGS sequence"/>
</dbReference>
<dbReference type="SMART" id="SM00347">
    <property type="entry name" value="HTH_MARR"/>
    <property type="match status" value="1"/>
</dbReference>
<dbReference type="PRINTS" id="PR00598">
    <property type="entry name" value="HTHMARR"/>
</dbReference>
<accession>A0A9Q9UP55</accession>
<dbReference type="PANTHER" id="PTHR33164">
    <property type="entry name" value="TRANSCRIPTIONAL REGULATOR, MARR FAMILY"/>
    <property type="match status" value="1"/>
</dbReference>
<dbReference type="InterPro" id="IPR036390">
    <property type="entry name" value="WH_DNA-bd_sf"/>
</dbReference>
<evidence type="ECO:0000313" key="3">
    <source>
        <dbReference type="Proteomes" id="UP000494172"/>
    </source>
</evidence>
<comment type="caution">
    <text evidence="2">The sequence shown here is derived from an EMBL/GenBank/DDBJ whole genome shotgun (WGS) entry which is preliminary data.</text>
</comment>
<protein>
    <submittedName>
        <fullName evidence="2">MarR family transcriptional regulator</fullName>
    </submittedName>
</protein>
<dbReference type="PROSITE" id="PS50995">
    <property type="entry name" value="HTH_MARR_2"/>
    <property type="match status" value="1"/>
</dbReference>
<gene>
    <name evidence="2" type="ORF">BAR24066_01007</name>
</gene>
<name>A0A9Q9UP55_9BURK</name>
<dbReference type="GO" id="GO:0006950">
    <property type="term" value="P:response to stress"/>
    <property type="evidence" value="ECO:0007669"/>
    <property type="project" value="TreeGrafter"/>
</dbReference>
<evidence type="ECO:0000259" key="1">
    <source>
        <dbReference type="PROSITE" id="PS50995"/>
    </source>
</evidence>
<dbReference type="RefSeq" id="WP_059238486.1">
    <property type="nucleotide sequence ID" value="NZ_CABVPX010000003.1"/>
</dbReference>
<feature type="domain" description="HTH marR-type" evidence="1">
    <location>
        <begin position="1"/>
        <end position="140"/>
    </location>
</feature>
<dbReference type="InterPro" id="IPR039422">
    <property type="entry name" value="MarR/SlyA-like"/>
</dbReference>
<dbReference type="InterPro" id="IPR000835">
    <property type="entry name" value="HTH_MarR-typ"/>
</dbReference>
<sequence length="155" mass="16896">MSAPETTKTNPLPLIGFTYRLFARVVDRPLRELGFAMSQVPVLVSLKKAGALSQTELARRAQVEQPSMAQLLNRMERDGLVLRVPDPDDRRSRLISLTDSATKGLAKGRAVMDGASEQALAGLSDAEREQLAALLGRVNANLERMAGIERANDID</sequence>
<dbReference type="Gene3D" id="1.10.10.10">
    <property type="entry name" value="Winged helix-like DNA-binding domain superfamily/Winged helix DNA-binding domain"/>
    <property type="match status" value="1"/>
</dbReference>
<dbReference type="EMBL" id="CABVPX010000003">
    <property type="protein sequence ID" value="VWB24713.1"/>
    <property type="molecule type" value="Genomic_DNA"/>
</dbReference>
<reference evidence="2 3" key="1">
    <citation type="submission" date="2019-09" db="EMBL/GenBank/DDBJ databases">
        <authorList>
            <person name="Depoorter E."/>
        </authorList>
    </citation>
    <scope>NUCLEOTIDE SEQUENCE [LARGE SCALE GENOMIC DNA]</scope>
    <source>
        <strain evidence="2">LMG 24066</strain>
    </source>
</reference>
<organism evidence="2 3">
    <name type="scientific">Burkholderia arboris</name>
    <dbReference type="NCBI Taxonomy" id="488730"/>
    <lineage>
        <taxon>Bacteria</taxon>
        <taxon>Pseudomonadati</taxon>
        <taxon>Pseudomonadota</taxon>
        <taxon>Betaproteobacteria</taxon>
        <taxon>Burkholderiales</taxon>
        <taxon>Burkholderiaceae</taxon>
        <taxon>Burkholderia</taxon>
        <taxon>Burkholderia cepacia complex</taxon>
    </lineage>
</organism>
<dbReference type="Pfam" id="PF01047">
    <property type="entry name" value="MarR"/>
    <property type="match status" value="1"/>
</dbReference>
<proteinExistence type="predicted"/>
<dbReference type="PANTHER" id="PTHR33164:SF13">
    <property type="entry name" value="4-HYDROXYPHENYLACETATE CATABOLISM PROTEIN"/>
    <property type="match status" value="1"/>
</dbReference>
<dbReference type="SUPFAM" id="SSF46785">
    <property type="entry name" value="Winged helix' DNA-binding domain"/>
    <property type="match status" value="1"/>
</dbReference>